<keyword evidence="3 8" id="KW-0479">Metal-binding</keyword>
<evidence type="ECO:0000256" key="6">
    <source>
        <dbReference type="ARBA" id="ARBA00022842"/>
    </source>
</evidence>
<keyword evidence="4" id="KW-0378">Hydrolase</keyword>
<dbReference type="Pfam" id="PF00245">
    <property type="entry name" value="Alk_phosphatase"/>
    <property type="match status" value="1"/>
</dbReference>
<dbReference type="PRINTS" id="PR00113">
    <property type="entry name" value="ALKPHPHTASE"/>
</dbReference>
<dbReference type="InterPro" id="IPR001952">
    <property type="entry name" value="Alkaline_phosphatase"/>
</dbReference>
<dbReference type="InterPro" id="IPR018299">
    <property type="entry name" value="Alkaline_phosphatase_AS"/>
</dbReference>
<evidence type="ECO:0000256" key="5">
    <source>
        <dbReference type="ARBA" id="ARBA00022833"/>
    </source>
</evidence>
<protein>
    <submittedName>
        <fullName evidence="11">Alkaline phosphatase</fullName>
    </submittedName>
</protein>
<dbReference type="SMART" id="SM00098">
    <property type="entry name" value="alkPPc"/>
    <property type="match status" value="1"/>
</dbReference>
<dbReference type="PROSITE" id="PS00123">
    <property type="entry name" value="ALKALINE_PHOSPHATASE"/>
    <property type="match status" value="1"/>
</dbReference>
<gene>
    <name evidence="11" type="ORF">QNI22_33650</name>
</gene>
<sequence length="363" mass="39173">MKIRFFSTLLVTIPFLTLCPSFAQKNAKSKHPKNVILLIGDGMGTAQIYAGLTANKGSLNLERFPYVGFHKNQSADDYVTDSGAGATALAIGYKANNGAIGVDSTNQARPTILEIAEHNKLSTGLVVTCSMTHATPASFIAHQPKRTMVEEIAADFLKTDVDVFIGGGRKHFTQRADGKNLVDSLRAKNYQIASSLPEVTKTTSGKLAGFLADEELPKFSEGRGDQLLQSTQTALQLLTQNKKGFFLMVEGSQIDWGGHANDTQYIVNEMLDFDKVIGAVLDFAQKDGNTLVIVTADHETGGFALVGGDMKTGKVEGQFVTKHHTGVMIPVFAYGPGSEAFSGIYPNTKIFDKMLNAFGFKAY</sequence>
<feature type="binding site" evidence="8">
    <location>
        <position position="250"/>
    </location>
    <ligand>
        <name>Mg(2+)</name>
        <dbReference type="ChEBI" id="CHEBI:18420"/>
    </ligand>
</feature>
<dbReference type="GO" id="GO:0004035">
    <property type="term" value="F:alkaline phosphatase activity"/>
    <property type="evidence" value="ECO:0007669"/>
    <property type="project" value="TreeGrafter"/>
</dbReference>
<dbReference type="EMBL" id="JASJOU010000017">
    <property type="protein sequence ID" value="MDJ1505650.1"/>
    <property type="molecule type" value="Genomic_DNA"/>
</dbReference>
<feature type="binding site" evidence="8">
    <location>
        <position position="135"/>
    </location>
    <ligand>
        <name>Mg(2+)</name>
        <dbReference type="ChEBI" id="CHEBI:18420"/>
    </ligand>
</feature>
<dbReference type="PANTHER" id="PTHR11596:SF5">
    <property type="entry name" value="ALKALINE PHOSPHATASE"/>
    <property type="match status" value="1"/>
</dbReference>
<dbReference type="CDD" id="cd16012">
    <property type="entry name" value="ALP"/>
    <property type="match status" value="1"/>
</dbReference>
<dbReference type="InterPro" id="IPR017850">
    <property type="entry name" value="Alkaline_phosphatase_core_sf"/>
</dbReference>
<keyword evidence="6 8" id="KW-0460">Magnesium</keyword>
<feature type="binding site" evidence="8">
    <location>
        <position position="297"/>
    </location>
    <ligand>
        <name>Zn(2+)</name>
        <dbReference type="ChEBI" id="CHEBI:29105"/>
        <label>2</label>
    </ligand>
</feature>
<organism evidence="11 12">
    <name type="scientific">Xanthocytophaga agilis</name>
    <dbReference type="NCBI Taxonomy" id="3048010"/>
    <lineage>
        <taxon>Bacteria</taxon>
        <taxon>Pseudomonadati</taxon>
        <taxon>Bacteroidota</taxon>
        <taxon>Cytophagia</taxon>
        <taxon>Cytophagales</taxon>
        <taxon>Rhodocytophagaceae</taxon>
        <taxon>Xanthocytophaga</taxon>
    </lineage>
</organism>
<feature type="binding site" evidence="8">
    <location>
        <position position="298"/>
    </location>
    <ligand>
        <name>Zn(2+)</name>
        <dbReference type="ChEBI" id="CHEBI:29105"/>
        <label>2</label>
    </ligand>
</feature>
<accession>A0AAE3UHN0</accession>
<proteinExistence type="inferred from homology"/>
<evidence type="ECO:0000256" key="3">
    <source>
        <dbReference type="ARBA" id="ARBA00022723"/>
    </source>
</evidence>
<dbReference type="GO" id="GO:0046872">
    <property type="term" value="F:metal ion binding"/>
    <property type="evidence" value="ECO:0007669"/>
    <property type="project" value="UniProtKB-KW"/>
</dbReference>
<comment type="caution">
    <text evidence="11">The sequence shown here is derived from an EMBL/GenBank/DDBJ whole genome shotgun (WGS) entry which is preliminary data.</text>
</comment>
<feature type="binding site" evidence="8">
    <location>
        <position position="259"/>
    </location>
    <ligand>
        <name>Zn(2+)</name>
        <dbReference type="ChEBI" id="CHEBI:29105"/>
        <label>2</label>
    </ligand>
</feature>
<keyword evidence="10" id="KW-0732">Signal</keyword>
<feature type="binding site" evidence="8">
    <location>
        <position position="41"/>
    </location>
    <ligand>
        <name>Mg(2+)</name>
        <dbReference type="ChEBI" id="CHEBI:18420"/>
    </ligand>
</feature>
<evidence type="ECO:0000256" key="8">
    <source>
        <dbReference type="PIRSR" id="PIRSR601952-2"/>
    </source>
</evidence>
<feature type="signal peptide" evidence="10">
    <location>
        <begin position="1"/>
        <end position="23"/>
    </location>
</feature>
<feature type="binding site" evidence="8">
    <location>
        <position position="255"/>
    </location>
    <ligand>
        <name>Zn(2+)</name>
        <dbReference type="ChEBI" id="CHEBI:29105"/>
        <label>2</label>
    </ligand>
</feature>
<comment type="cofactor">
    <cofactor evidence="8">
        <name>Zn(2+)</name>
        <dbReference type="ChEBI" id="CHEBI:29105"/>
    </cofactor>
    <text evidence="8">Binds 2 Zn(2+) ions.</text>
</comment>
<evidence type="ECO:0000256" key="10">
    <source>
        <dbReference type="SAM" id="SignalP"/>
    </source>
</evidence>
<evidence type="ECO:0000313" key="11">
    <source>
        <dbReference type="EMBL" id="MDJ1505650.1"/>
    </source>
</evidence>
<reference evidence="11" key="1">
    <citation type="submission" date="2023-05" db="EMBL/GenBank/DDBJ databases">
        <authorList>
            <person name="Zhang X."/>
        </authorList>
    </citation>
    <scope>NUCLEOTIDE SEQUENCE</scope>
    <source>
        <strain evidence="11">BD1B2-1</strain>
    </source>
</reference>
<feature type="active site" description="Phosphoserine intermediate" evidence="7">
    <location>
        <position position="82"/>
    </location>
</feature>
<dbReference type="Gene3D" id="3.40.720.10">
    <property type="entry name" value="Alkaline Phosphatase, subunit A"/>
    <property type="match status" value="1"/>
</dbReference>
<evidence type="ECO:0000256" key="7">
    <source>
        <dbReference type="PIRSR" id="PIRSR601952-1"/>
    </source>
</evidence>
<comment type="similarity">
    <text evidence="1 9">Belongs to the alkaline phosphatase family.</text>
</comment>
<evidence type="ECO:0000256" key="1">
    <source>
        <dbReference type="ARBA" id="ARBA00005984"/>
    </source>
</evidence>
<keyword evidence="12" id="KW-1185">Reference proteome</keyword>
<dbReference type="AlphaFoldDB" id="A0AAE3UHN0"/>
<feature type="binding site" evidence="8">
    <location>
        <position position="133"/>
    </location>
    <ligand>
        <name>Mg(2+)</name>
        <dbReference type="ChEBI" id="CHEBI:18420"/>
    </ligand>
</feature>
<evidence type="ECO:0000256" key="4">
    <source>
        <dbReference type="ARBA" id="ARBA00022801"/>
    </source>
</evidence>
<dbReference type="Proteomes" id="UP001232063">
    <property type="component" value="Unassembled WGS sequence"/>
</dbReference>
<evidence type="ECO:0000313" key="12">
    <source>
        <dbReference type="Proteomes" id="UP001232063"/>
    </source>
</evidence>
<feature type="binding site" evidence="8">
    <location>
        <position position="41"/>
    </location>
    <ligand>
        <name>Zn(2+)</name>
        <dbReference type="ChEBI" id="CHEBI:29105"/>
        <label>2</label>
    </ligand>
</feature>
<comment type="cofactor">
    <cofactor evidence="8">
        <name>Mg(2+)</name>
        <dbReference type="ChEBI" id="CHEBI:18420"/>
    </cofactor>
    <text evidence="8">Binds 1 Mg(2+) ion.</text>
</comment>
<name>A0AAE3UHN0_9BACT</name>
<evidence type="ECO:0000256" key="9">
    <source>
        <dbReference type="RuleBase" id="RU003946"/>
    </source>
</evidence>
<dbReference type="SUPFAM" id="SSF53649">
    <property type="entry name" value="Alkaline phosphatase-like"/>
    <property type="match status" value="1"/>
</dbReference>
<dbReference type="RefSeq" id="WP_314517902.1">
    <property type="nucleotide sequence ID" value="NZ_JASJOU010000017.1"/>
</dbReference>
<feature type="chain" id="PRO_5042285543" evidence="10">
    <location>
        <begin position="24"/>
        <end position="363"/>
    </location>
</feature>
<keyword evidence="2" id="KW-0597">Phosphoprotein</keyword>
<keyword evidence="5 8" id="KW-0862">Zinc</keyword>
<evidence type="ECO:0000256" key="2">
    <source>
        <dbReference type="ARBA" id="ARBA00022553"/>
    </source>
</evidence>
<dbReference type="PANTHER" id="PTHR11596">
    <property type="entry name" value="ALKALINE PHOSPHATASE"/>
    <property type="match status" value="1"/>
</dbReference>